<dbReference type="PANTHER" id="PTHR13710">
    <property type="entry name" value="DNA HELICASE RECQ FAMILY MEMBER"/>
    <property type="match status" value="1"/>
</dbReference>
<dbReference type="SUPFAM" id="SSF52540">
    <property type="entry name" value="P-loop containing nucleoside triphosphate hydrolases"/>
    <property type="match status" value="1"/>
</dbReference>
<dbReference type="GO" id="GO:0005737">
    <property type="term" value="C:cytoplasm"/>
    <property type="evidence" value="ECO:0000318"/>
    <property type="project" value="GO_Central"/>
</dbReference>
<proteinExistence type="inferred from homology"/>
<dbReference type="Proteomes" id="UP000001593">
    <property type="component" value="Unassembled WGS sequence"/>
</dbReference>
<evidence type="ECO:0000256" key="1">
    <source>
        <dbReference type="ARBA" id="ARBA00005446"/>
    </source>
</evidence>
<dbReference type="Gene3D" id="3.40.50.300">
    <property type="entry name" value="P-loop containing nucleotide triphosphate hydrolases"/>
    <property type="match status" value="1"/>
</dbReference>
<feature type="domain" description="Helicase ATP-binding" evidence="2">
    <location>
        <begin position="190"/>
        <end position="304"/>
    </location>
</feature>
<organism evidence="3 4">
    <name type="scientific">Nematostella vectensis</name>
    <name type="common">Starlet sea anemone</name>
    <dbReference type="NCBI Taxonomy" id="45351"/>
    <lineage>
        <taxon>Eukaryota</taxon>
        <taxon>Metazoa</taxon>
        <taxon>Cnidaria</taxon>
        <taxon>Anthozoa</taxon>
        <taxon>Hexacorallia</taxon>
        <taxon>Actiniaria</taxon>
        <taxon>Edwardsiidae</taxon>
        <taxon>Nematostella</taxon>
    </lineage>
</organism>
<dbReference type="GO" id="GO:0006260">
    <property type="term" value="P:DNA replication"/>
    <property type="evidence" value="ECO:0000318"/>
    <property type="project" value="GO_Central"/>
</dbReference>
<dbReference type="GO" id="GO:0043138">
    <property type="term" value="F:3'-5' DNA helicase activity"/>
    <property type="evidence" value="ECO:0000318"/>
    <property type="project" value="GO_Central"/>
</dbReference>
<evidence type="ECO:0000313" key="4">
    <source>
        <dbReference type="Proteomes" id="UP000001593"/>
    </source>
</evidence>
<dbReference type="EMBL" id="DS469778">
    <property type="protein sequence ID" value="EDO33320.1"/>
    <property type="molecule type" value="Genomic_DNA"/>
</dbReference>
<dbReference type="AlphaFoldDB" id="A7SSK4"/>
<dbReference type="InParanoid" id="A7SSK4"/>
<evidence type="ECO:0000313" key="3">
    <source>
        <dbReference type="EMBL" id="EDO33320.1"/>
    </source>
</evidence>
<name>A7SSK4_NEMVE</name>
<gene>
    <name evidence="3" type="ORF">NEMVEDRAFT_v1g216803</name>
</gene>
<comment type="similarity">
    <text evidence="1">Belongs to the helicase family. RecQ subfamily.</text>
</comment>
<accession>A7SSK4</accession>
<dbReference type="InterPro" id="IPR014001">
    <property type="entry name" value="Helicase_ATP-bd"/>
</dbReference>
<dbReference type="GO" id="GO:0005694">
    <property type="term" value="C:chromosome"/>
    <property type="evidence" value="ECO:0000318"/>
    <property type="project" value="GO_Central"/>
</dbReference>
<dbReference type="InterPro" id="IPR027417">
    <property type="entry name" value="P-loop_NTPase"/>
</dbReference>
<dbReference type="STRING" id="45351.A7SSK4"/>
<reference evidence="3 4" key="1">
    <citation type="journal article" date="2007" name="Science">
        <title>Sea anemone genome reveals ancestral eumetazoan gene repertoire and genomic organization.</title>
        <authorList>
            <person name="Putnam N.H."/>
            <person name="Srivastava M."/>
            <person name="Hellsten U."/>
            <person name="Dirks B."/>
            <person name="Chapman J."/>
            <person name="Salamov A."/>
            <person name="Terry A."/>
            <person name="Shapiro H."/>
            <person name="Lindquist E."/>
            <person name="Kapitonov V.V."/>
            <person name="Jurka J."/>
            <person name="Genikhovich G."/>
            <person name="Grigoriev I.V."/>
            <person name="Lucas S.M."/>
            <person name="Steele R.E."/>
            <person name="Finnerty J.R."/>
            <person name="Technau U."/>
            <person name="Martindale M.Q."/>
            <person name="Rokhsar D.S."/>
        </authorList>
    </citation>
    <scope>NUCLEOTIDE SEQUENCE [LARGE SCALE GENOMIC DNA]</scope>
    <source>
        <strain evidence="4">CH2 X CH6</strain>
    </source>
</reference>
<keyword evidence="4" id="KW-1185">Reference proteome</keyword>
<dbReference type="GO" id="GO:0009378">
    <property type="term" value="F:four-way junction helicase activity"/>
    <property type="evidence" value="ECO:0000318"/>
    <property type="project" value="GO_Central"/>
</dbReference>
<evidence type="ECO:0000259" key="2">
    <source>
        <dbReference type="PROSITE" id="PS51192"/>
    </source>
</evidence>
<dbReference type="GO" id="GO:0000724">
    <property type="term" value="P:double-strand break repair via homologous recombination"/>
    <property type="evidence" value="ECO:0000318"/>
    <property type="project" value="GO_Central"/>
</dbReference>
<sequence>MEKVACGMLSSEQIAAAYPRPKQKVYLWLKPEGQEGSMQTLKKKTKGRYKRRVPGLEGVVARSDIYLTGKGRYKRRVPGLEGVVARSDIYLTGKGRYKRRVPGLEGVVARSDIYLTGKGRYKRRVPGLEGVVARSDIYLTGKGRYKRCVPGLEGVVARRDIYLTGKVGMSESTKNEEKGKPENEINIKKNISLIEEQVSYLSSLDLSAVALHDDQSEDVFKKAEEGKYSYVFSSPKKMLNSSLWRSLLSSSHYREFLVAIAIDEAHCISHWGIQISTTTITLTATAFKATKKNIFKVWNLSNNTFAIESSLEKQNIRFWVQYLDRNASVASTFKEIIDEECGRAGRDGAPSTCILLHNGLLGAHCSDDIKQYISADSQCRKSGIYLNFPGKFTSTVKGHHCCDVCAQSCLCDNDHCSQELCLTSTVDQIQQVLNNCDKIKTQVHVEGLVEVWRKDHSKAVLLAMHETFGDIEPSELERVGGCEEEDERDFDQD</sequence>
<dbReference type="PANTHER" id="PTHR13710:SF120">
    <property type="entry name" value="BIFUNCTIONAL 3'-5' EXONUCLEASE_ATP-DEPENDENT HELICASE WRN"/>
    <property type="match status" value="1"/>
</dbReference>
<dbReference type="HOGENOM" id="CLU_553549_0_0_1"/>
<protein>
    <recommendedName>
        <fullName evidence="2">Helicase ATP-binding domain-containing protein</fullName>
    </recommendedName>
</protein>
<dbReference type="GO" id="GO:0005634">
    <property type="term" value="C:nucleus"/>
    <property type="evidence" value="ECO:0000318"/>
    <property type="project" value="GO_Central"/>
</dbReference>
<dbReference type="PROSITE" id="PS51192">
    <property type="entry name" value="HELICASE_ATP_BIND_1"/>
    <property type="match status" value="1"/>
</dbReference>